<dbReference type="InterPro" id="IPR038404">
    <property type="entry name" value="TRAP_DctP_sf"/>
</dbReference>
<protein>
    <recommendedName>
        <fullName evidence="5">ABC transporter substrate-binding protein</fullName>
    </recommendedName>
</protein>
<dbReference type="AlphaFoldDB" id="A0A2S0NFB1"/>
<dbReference type="PANTHER" id="PTHR33376">
    <property type="match status" value="1"/>
</dbReference>
<dbReference type="EMBL" id="CP027668">
    <property type="protein sequence ID" value="AVO46869.1"/>
    <property type="molecule type" value="Genomic_DNA"/>
</dbReference>
<organism evidence="3 4">
    <name type="scientific">Phreatobacter cathodiphilus</name>
    <dbReference type="NCBI Taxonomy" id="1868589"/>
    <lineage>
        <taxon>Bacteria</taxon>
        <taxon>Pseudomonadati</taxon>
        <taxon>Pseudomonadota</taxon>
        <taxon>Alphaproteobacteria</taxon>
        <taxon>Hyphomicrobiales</taxon>
        <taxon>Phreatobacteraceae</taxon>
        <taxon>Phreatobacter</taxon>
    </lineage>
</organism>
<dbReference type="Gene3D" id="3.40.190.170">
    <property type="entry name" value="Bacterial extracellular solute-binding protein, family 7"/>
    <property type="match status" value="1"/>
</dbReference>
<name>A0A2S0NFB1_9HYPH</name>
<dbReference type="KEGG" id="phr:C6569_18405"/>
<dbReference type="SUPFAM" id="SSF53850">
    <property type="entry name" value="Periplasmic binding protein-like II"/>
    <property type="match status" value="1"/>
</dbReference>
<proteinExistence type="predicted"/>
<evidence type="ECO:0000256" key="1">
    <source>
        <dbReference type="ARBA" id="ARBA00022729"/>
    </source>
</evidence>
<reference evidence="3 4" key="1">
    <citation type="submission" date="2018-03" db="EMBL/GenBank/DDBJ databases">
        <title>Genome sequencing of Phreatobacter sp.</title>
        <authorList>
            <person name="Kim S.-J."/>
            <person name="Heo J."/>
            <person name="Kwon S.-W."/>
        </authorList>
    </citation>
    <scope>NUCLEOTIDE SEQUENCE [LARGE SCALE GENOMIC DNA]</scope>
    <source>
        <strain evidence="3 4">S-12</strain>
    </source>
</reference>
<dbReference type="Pfam" id="PF03480">
    <property type="entry name" value="DctP"/>
    <property type="match status" value="1"/>
</dbReference>
<dbReference type="InterPro" id="IPR018389">
    <property type="entry name" value="DctP_fam"/>
</dbReference>
<feature type="chain" id="PRO_5015417243" description="ABC transporter substrate-binding protein" evidence="2">
    <location>
        <begin position="24"/>
        <end position="358"/>
    </location>
</feature>
<dbReference type="GO" id="GO:0055085">
    <property type="term" value="P:transmembrane transport"/>
    <property type="evidence" value="ECO:0007669"/>
    <property type="project" value="InterPro"/>
</dbReference>
<keyword evidence="1 2" id="KW-0732">Signal</keyword>
<gene>
    <name evidence="3" type="ORF">C6569_18405</name>
</gene>
<dbReference type="OrthoDB" id="9799287at2"/>
<accession>A0A2S0NFB1</accession>
<evidence type="ECO:0000313" key="4">
    <source>
        <dbReference type="Proteomes" id="UP000237889"/>
    </source>
</evidence>
<evidence type="ECO:0008006" key="5">
    <source>
        <dbReference type="Google" id="ProtNLM"/>
    </source>
</evidence>
<dbReference type="NCBIfam" id="NF037995">
    <property type="entry name" value="TRAP_S1"/>
    <property type="match status" value="1"/>
</dbReference>
<evidence type="ECO:0000313" key="3">
    <source>
        <dbReference type="EMBL" id="AVO46869.1"/>
    </source>
</evidence>
<dbReference type="CDD" id="cd13602">
    <property type="entry name" value="PBP2_TRAP_BpDctp6_7"/>
    <property type="match status" value="1"/>
</dbReference>
<evidence type="ECO:0000256" key="2">
    <source>
        <dbReference type="SAM" id="SignalP"/>
    </source>
</evidence>
<dbReference type="PANTHER" id="PTHR33376:SF4">
    <property type="entry name" value="SIALIC ACID-BINDING PERIPLASMIC PROTEIN SIAP"/>
    <property type="match status" value="1"/>
</dbReference>
<sequence length="358" mass="38567">MIRLRTAVTAVALTLSGALPVLAQAVPAGPPVNVQIVTQPGPAMPQFTRVDQPLLRDGLAAKSNGRIRVTLASWPERNLNGPEILRLVRSGQVDIGAVPLNTVAGDVPLLDVVDLAGLNPSLDQARKVAAAMLPEVNKELERFGVRILAMYPFAAQEFFCRGQVTSLADLRGKRIRTGGGSSNDFVTQIGGQPTGIGFPEVYGALERGVVDCAITGTGSGNSARWYEVTQSLYALPLFWSVSAYVVNIQWWNRLDPAVRAAMEATMKEVEEAQWKLGLEQTEDGIACNTGNREGCKLGRVPDANPMRVYRPVPADTEVMRTTLTSTILPNWVKRCGARCGEVYNRVVAPITGVTYAGN</sequence>
<dbReference type="Proteomes" id="UP000237889">
    <property type="component" value="Chromosome"/>
</dbReference>
<feature type="signal peptide" evidence="2">
    <location>
        <begin position="1"/>
        <end position="23"/>
    </location>
</feature>
<keyword evidence="4" id="KW-1185">Reference proteome</keyword>
<dbReference type="RefSeq" id="WP_106750239.1">
    <property type="nucleotide sequence ID" value="NZ_CP027668.1"/>
</dbReference>